<dbReference type="Proteomes" id="UP000807504">
    <property type="component" value="Unassembled WGS sequence"/>
</dbReference>
<gene>
    <name evidence="2" type="ORF">HNY73_010802</name>
</gene>
<proteinExistence type="predicted"/>
<feature type="chain" id="PRO_5035804981" evidence="1">
    <location>
        <begin position="17"/>
        <end position="98"/>
    </location>
</feature>
<dbReference type="AlphaFoldDB" id="A0A8T0F731"/>
<reference evidence="2" key="1">
    <citation type="journal article" date="2020" name="bioRxiv">
        <title>Chromosome-level reference genome of the European wasp spider Argiope bruennichi: a resource for studies on range expansion and evolutionary adaptation.</title>
        <authorList>
            <person name="Sheffer M.M."/>
            <person name="Hoppe A."/>
            <person name="Krehenwinkel H."/>
            <person name="Uhl G."/>
            <person name="Kuss A.W."/>
            <person name="Jensen L."/>
            <person name="Jensen C."/>
            <person name="Gillespie R.G."/>
            <person name="Hoff K.J."/>
            <person name="Prost S."/>
        </authorList>
    </citation>
    <scope>NUCLEOTIDE SEQUENCE</scope>
</reference>
<reference evidence="2" key="2">
    <citation type="submission" date="2020-06" db="EMBL/GenBank/DDBJ databases">
        <authorList>
            <person name="Sheffer M."/>
        </authorList>
    </citation>
    <scope>NUCLEOTIDE SEQUENCE</scope>
</reference>
<keyword evidence="3" id="KW-1185">Reference proteome</keyword>
<protein>
    <submittedName>
        <fullName evidence="2">Uncharacterized protein</fullName>
    </submittedName>
</protein>
<organism evidence="2 3">
    <name type="scientific">Argiope bruennichi</name>
    <name type="common">Wasp spider</name>
    <name type="synonym">Aranea bruennichi</name>
    <dbReference type="NCBI Taxonomy" id="94029"/>
    <lineage>
        <taxon>Eukaryota</taxon>
        <taxon>Metazoa</taxon>
        <taxon>Ecdysozoa</taxon>
        <taxon>Arthropoda</taxon>
        <taxon>Chelicerata</taxon>
        <taxon>Arachnida</taxon>
        <taxon>Araneae</taxon>
        <taxon>Araneomorphae</taxon>
        <taxon>Entelegynae</taxon>
        <taxon>Araneoidea</taxon>
        <taxon>Araneidae</taxon>
        <taxon>Argiope</taxon>
    </lineage>
</organism>
<sequence>MMVSGVSIPLVQLVSGFTLSAQFIVEVTGFGPSMWYEVIPFEAISTLGSNSFGRCSLHSRHVPSKVNICSPQAGQIILSMLYCEELILRSSSVTIRAQ</sequence>
<feature type="signal peptide" evidence="1">
    <location>
        <begin position="1"/>
        <end position="16"/>
    </location>
</feature>
<dbReference type="EMBL" id="JABXBU010000030">
    <property type="protein sequence ID" value="KAF8785230.1"/>
    <property type="molecule type" value="Genomic_DNA"/>
</dbReference>
<accession>A0A8T0F731</accession>
<name>A0A8T0F731_ARGBR</name>
<comment type="caution">
    <text evidence="2">The sequence shown here is derived from an EMBL/GenBank/DDBJ whole genome shotgun (WGS) entry which is preliminary data.</text>
</comment>
<evidence type="ECO:0000256" key="1">
    <source>
        <dbReference type="SAM" id="SignalP"/>
    </source>
</evidence>
<evidence type="ECO:0000313" key="3">
    <source>
        <dbReference type="Proteomes" id="UP000807504"/>
    </source>
</evidence>
<evidence type="ECO:0000313" key="2">
    <source>
        <dbReference type="EMBL" id="KAF8785230.1"/>
    </source>
</evidence>
<keyword evidence="1" id="KW-0732">Signal</keyword>